<keyword evidence="6" id="KW-0411">Iron-sulfur</keyword>
<dbReference type="Gene3D" id="3.40.50.11540">
    <property type="entry name" value="NADH-ubiquinone oxidoreductase 51kDa subunit"/>
    <property type="match status" value="1"/>
</dbReference>
<keyword evidence="3" id="KW-0479">Metal-binding</keyword>
<dbReference type="SUPFAM" id="SSF54862">
    <property type="entry name" value="4Fe-4S ferredoxins"/>
    <property type="match status" value="1"/>
</dbReference>
<dbReference type="InterPro" id="IPR006963">
    <property type="entry name" value="Mopterin_OxRdtase_4Fe-4S_dom"/>
</dbReference>
<protein>
    <recommendedName>
        <fullName evidence="1">NADH-ubiquinone oxidoreductase 75 kDa subunit, mitochondrial</fullName>
    </recommendedName>
</protein>
<evidence type="ECO:0000259" key="7">
    <source>
        <dbReference type="PROSITE" id="PS51379"/>
    </source>
</evidence>
<dbReference type="GO" id="GO:0022904">
    <property type="term" value="P:respiratory electron transport chain"/>
    <property type="evidence" value="ECO:0007669"/>
    <property type="project" value="TreeGrafter"/>
</dbReference>
<dbReference type="Gene3D" id="3.40.30.10">
    <property type="entry name" value="Glutaredoxin"/>
    <property type="match status" value="1"/>
</dbReference>
<dbReference type="Gene3D" id="3.30.70.20">
    <property type="match status" value="1"/>
</dbReference>
<keyword evidence="2" id="KW-0004">4Fe-4S</keyword>
<dbReference type="InterPro" id="IPR037225">
    <property type="entry name" value="Nuo51_FMN-bd_sf"/>
</dbReference>
<accession>A0AA35TD14</accession>
<evidence type="ECO:0000313" key="9">
    <source>
        <dbReference type="EMBL" id="CAI8045226.1"/>
    </source>
</evidence>
<dbReference type="SUPFAM" id="SSF52833">
    <property type="entry name" value="Thioredoxin-like"/>
    <property type="match status" value="1"/>
</dbReference>
<feature type="domain" description="4Fe-4S ferredoxin-type" evidence="7">
    <location>
        <begin position="543"/>
        <end position="572"/>
    </location>
</feature>
<dbReference type="SUPFAM" id="SSF142984">
    <property type="entry name" value="Nqo1 middle domain-like"/>
    <property type="match status" value="1"/>
</dbReference>
<dbReference type="InterPro" id="IPR017900">
    <property type="entry name" value="4Fe4S_Fe_S_CS"/>
</dbReference>
<dbReference type="Pfam" id="PF22117">
    <property type="entry name" value="Fer4_Nqo3"/>
    <property type="match status" value="1"/>
</dbReference>
<evidence type="ECO:0000256" key="1">
    <source>
        <dbReference type="ARBA" id="ARBA00013888"/>
    </source>
</evidence>
<dbReference type="Pfam" id="PF04879">
    <property type="entry name" value="Molybdop_Fe4S4"/>
    <property type="match status" value="1"/>
</dbReference>
<comment type="caution">
    <text evidence="9">The sequence shown here is derived from an EMBL/GenBank/DDBJ whole genome shotgun (WGS) entry which is preliminary data.</text>
</comment>
<dbReference type="Gene3D" id="2.20.25.90">
    <property type="entry name" value="ADC-like domains"/>
    <property type="match status" value="1"/>
</dbReference>
<dbReference type="Pfam" id="PF01512">
    <property type="entry name" value="Complex1_51K"/>
    <property type="match status" value="1"/>
</dbReference>
<dbReference type="InterPro" id="IPR054351">
    <property type="entry name" value="NADH_UbQ_OxRdtase_ferredoxin"/>
</dbReference>
<dbReference type="InterPro" id="IPR009010">
    <property type="entry name" value="Asp_de-COase-like_dom_sf"/>
</dbReference>
<dbReference type="Pfam" id="PF10531">
    <property type="entry name" value="SLBB"/>
    <property type="match status" value="1"/>
</dbReference>
<dbReference type="PROSITE" id="PS51379">
    <property type="entry name" value="4FE4S_FER_2"/>
    <property type="match status" value="1"/>
</dbReference>
<dbReference type="PROSITE" id="PS00198">
    <property type="entry name" value="4FE4S_FER_1"/>
    <property type="match status" value="1"/>
</dbReference>
<dbReference type="Gene3D" id="3.40.50.740">
    <property type="match status" value="1"/>
</dbReference>
<dbReference type="InterPro" id="IPR019554">
    <property type="entry name" value="Soluble_ligand-bd"/>
</dbReference>
<dbReference type="SUPFAM" id="SSF142019">
    <property type="entry name" value="Nqo1 FMN-binding domain-like"/>
    <property type="match status" value="1"/>
</dbReference>
<gene>
    <name evidence="9" type="ORF">GBAR_LOCUS25038</name>
</gene>
<evidence type="ECO:0000256" key="4">
    <source>
        <dbReference type="ARBA" id="ARBA00022737"/>
    </source>
</evidence>
<keyword evidence="10" id="KW-1185">Reference proteome</keyword>
<dbReference type="PANTHER" id="PTHR43105">
    <property type="entry name" value="RESPIRATORY NITRATE REDUCTASE"/>
    <property type="match status" value="1"/>
</dbReference>
<dbReference type="Gene3D" id="6.10.250.1450">
    <property type="match status" value="1"/>
</dbReference>
<keyword evidence="5" id="KW-0408">Iron</keyword>
<dbReference type="SMART" id="SM00926">
    <property type="entry name" value="Molybdop_Fe4S4"/>
    <property type="match status" value="1"/>
</dbReference>
<dbReference type="Gene3D" id="3.40.228.10">
    <property type="entry name" value="Dimethylsulfoxide Reductase, domain 2"/>
    <property type="match status" value="1"/>
</dbReference>
<dbReference type="GO" id="GO:0016020">
    <property type="term" value="C:membrane"/>
    <property type="evidence" value="ECO:0007669"/>
    <property type="project" value="TreeGrafter"/>
</dbReference>
<reference evidence="9" key="1">
    <citation type="submission" date="2023-03" db="EMBL/GenBank/DDBJ databases">
        <authorList>
            <person name="Steffen K."/>
            <person name="Cardenas P."/>
        </authorList>
    </citation>
    <scope>NUCLEOTIDE SEQUENCE</scope>
</reference>
<sequence length="1257" mass="137209">MTTYEEIKETADERWQTLTSGPDPWIRVGTAICGHSAGAFDVIDALRVELERREITANIDEVGCLGLCYAEPLIDILRPDSGSRLFFGNVTPDDVGSIVEAYLVQGTIPNEKVLGYLGEEPLQGVPELNEIPGIGRQQRIALRNAGNIAPGDIYQYVANGGYAGVHKAITQMEPDDVIKEMTDSGLRGRGGAAFPTGIKWSFMVRSPGPPKYMLCNCEEGDPGAYNDKGILESDPHTLLEGLMIGGYATRATNGIVFIRHGHDGPIDRTEEAIKQAYEAGILGKNILGTDFSFDIEVALTGESYVAGEETALMEAIEAIICLTGNVEYPGLYEVPMGLTLGEIINDIGGGVPEGKQLKLLQTGGPLGGVLGSDSMSVHLDFDEMRDAGGPFSDQAVSSSATRTCAPWISRAYWLGMEHLLEITERIARCESRPGDLDLMRVELCGPADICLRHVSVNDRCVTCPKNERCELKDTVRYLEMEMDTPLTYNNRHLPLATKDPYWDMDMNLCIVCARCVRVCDEVRGDSALTLEMRSGRSLIGTSQGTSLLESGCEFCGACIDVCPTGALVERDYKWDKAVETVNTICPHCPVGCEMTLEINKRDRMIRAIPDRQAAANRGQACFKGKFGLEFVNRRDRIRTPLVRRDGQLQEATWPEALDLVAERLTEYRNGQYAIVVSPRATNEDAYIAQKFARAIMGTNNVDMASNTRPGMVNPLVDQLGYGAATNSIWELESSKRFLVVSSNMTEEQNVVAIPIKKAVLHGSATLVVIDQRETELARHAKVWLRPKPGSETALIGGIIRAIWDQSLDDHEFLSEYVDDVQTFRNSVIQEFDLTRVERLTGVPQDDIRAAATTFAEEKPGAILYGLETLPKGTREACSRALVNLALVTGNIGRESSGIYPLRTGANDQGAQDVGCAPNLLPGQRPIEREQSRQRFSRAWSASIPETTGVGVREVPQAVESGLVKAVHVVGESPTYSNGDLSGFMEALDQAEFVVAHATFNSHITEHADVVLPSLTFAERLGTYTNLERRVQLLRPALRPKGDGDADWRILAQIARRMDGAGFDYAQEEQIFDELNNLVSIYGGITYGRLESGGLQWPCLAADMADTPILYEDTLESNKPKLAAMSLEVGDTHADDEYPLLLAHGRVLHQPEEELEIIQINGKNAIRRDETIQLHPEDAAELGIKAGEWVEAVSARGRAAGIADLTGPQSGLVSITTLFGELASDLAASEEPDPMLNAPTLPLIPVRVAHLAVQAAAD</sequence>
<dbReference type="PROSITE" id="PS51669">
    <property type="entry name" value="4FE4S_MOW_BIS_MGD"/>
    <property type="match status" value="1"/>
</dbReference>
<dbReference type="InterPro" id="IPR050123">
    <property type="entry name" value="Prok_molybdopt-oxidoreductase"/>
</dbReference>
<dbReference type="InterPro" id="IPR011538">
    <property type="entry name" value="Nuo51_FMN-bd"/>
</dbReference>
<evidence type="ECO:0000256" key="6">
    <source>
        <dbReference type="ARBA" id="ARBA00023014"/>
    </source>
</evidence>
<dbReference type="InterPro" id="IPR006657">
    <property type="entry name" value="MoPterin_dinucl-bd_dom"/>
</dbReference>
<dbReference type="GO" id="GO:0003954">
    <property type="term" value="F:NADH dehydrogenase activity"/>
    <property type="evidence" value="ECO:0007669"/>
    <property type="project" value="TreeGrafter"/>
</dbReference>
<dbReference type="InterPro" id="IPR036249">
    <property type="entry name" value="Thioredoxin-like_sf"/>
</dbReference>
<dbReference type="PANTHER" id="PTHR43105:SF10">
    <property type="entry name" value="NADH-QUINONE OXIDOREDUCTASE SUBUNIT G"/>
    <property type="match status" value="1"/>
</dbReference>
<dbReference type="EMBL" id="CASHTH010003459">
    <property type="protein sequence ID" value="CAI8045226.1"/>
    <property type="molecule type" value="Genomic_DNA"/>
</dbReference>
<dbReference type="GO" id="GO:0046872">
    <property type="term" value="F:metal ion binding"/>
    <property type="evidence" value="ECO:0007669"/>
    <property type="project" value="UniProtKB-KW"/>
</dbReference>
<name>A0AA35TD14_GEOBA</name>
<dbReference type="AlphaFoldDB" id="A0AA35TD14"/>
<dbReference type="InterPro" id="IPR006656">
    <property type="entry name" value="Mopterin_OxRdtase"/>
</dbReference>
<evidence type="ECO:0000256" key="5">
    <source>
        <dbReference type="ARBA" id="ARBA00023004"/>
    </source>
</evidence>
<dbReference type="Gene3D" id="2.40.40.20">
    <property type="match status" value="1"/>
</dbReference>
<organism evidence="9 10">
    <name type="scientific">Geodia barretti</name>
    <name type="common">Barrett's horny sponge</name>
    <dbReference type="NCBI Taxonomy" id="519541"/>
    <lineage>
        <taxon>Eukaryota</taxon>
        <taxon>Metazoa</taxon>
        <taxon>Porifera</taxon>
        <taxon>Demospongiae</taxon>
        <taxon>Heteroscleromorpha</taxon>
        <taxon>Tetractinellida</taxon>
        <taxon>Astrophorina</taxon>
        <taxon>Geodiidae</taxon>
        <taxon>Geodia</taxon>
    </lineage>
</organism>
<dbReference type="CDD" id="cd02980">
    <property type="entry name" value="TRX_Fd_family"/>
    <property type="match status" value="1"/>
</dbReference>
<evidence type="ECO:0000313" key="10">
    <source>
        <dbReference type="Proteomes" id="UP001174909"/>
    </source>
</evidence>
<evidence type="ECO:0000256" key="2">
    <source>
        <dbReference type="ARBA" id="ARBA00022485"/>
    </source>
</evidence>
<feature type="domain" description="4Fe-4S Mo/W bis-MGD-type" evidence="8">
    <location>
        <begin position="578"/>
        <end position="635"/>
    </location>
</feature>
<dbReference type="Pfam" id="PF01568">
    <property type="entry name" value="Molydop_binding"/>
    <property type="match status" value="1"/>
</dbReference>
<proteinExistence type="predicted"/>
<dbReference type="Proteomes" id="UP001174909">
    <property type="component" value="Unassembled WGS sequence"/>
</dbReference>
<dbReference type="GO" id="GO:0051539">
    <property type="term" value="F:4 iron, 4 sulfur cluster binding"/>
    <property type="evidence" value="ECO:0007669"/>
    <property type="project" value="UniProtKB-KW"/>
</dbReference>
<dbReference type="SUPFAM" id="SSF50692">
    <property type="entry name" value="ADC-like"/>
    <property type="match status" value="1"/>
</dbReference>
<evidence type="ECO:0000259" key="8">
    <source>
        <dbReference type="PROSITE" id="PS51669"/>
    </source>
</evidence>
<evidence type="ECO:0000256" key="3">
    <source>
        <dbReference type="ARBA" id="ARBA00022723"/>
    </source>
</evidence>
<dbReference type="Pfam" id="PF00384">
    <property type="entry name" value="Molybdopterin"/>
    <property type="match status" value="1"/>
</dbReference>
<dbReference type="SUPFAM" id="SSF53706">
    <property type="entry name" value="Formate dehydrogenase/DMSO reductase, domains 1-3"/>
    <property type="match status" value="1"/>
</dbReference>
<keyword evidence="4" id="KW-0677">Repeat</keyword>
<dbReference type="GO" id="GO:0043546">
    <property type="term" value="F:molybdopterin cofactor binding"/>
    <property type="evidence" value="ECO:0007669"/>
    <property type="project" value="InterPro"/>
</dbReference>
<dbReference type="InterPro" id="IPR017896">
    <property type="entry name" value="4Fe4S_Fe-S-bd"/>
</dbReference>
<dbReference type="FunFam" id="3.30.70.20:FF:000035">
    <property type="entry name" value="Iron hydrogenase 1"/>
    <property type="match status" value="1"/>
</dbReference>